<evidence type="ECO:0000256" key="1">
    <source>
        <dbReference type="ARBA" id="ARBA00004141"/>
    </source>
</evidence>
<protein>
    <recommendedName>
        <fullName evidence="8">Peptidase S54 rhomboid domain-containing protein</fullName>
    </recommendedName>
</protein>
<keyword evidence="4" id="KW-0378">Hydrolase</keyword>
<comment type="subcellular location">
    <subcellularLocation>
        <location evidence="1">Membrane</location>
        <topology evidence="1">Multi-pass membrane protein</topology>
    </subcellularLocation>
</comment>
<gene>
    <name evidence="9" type="ORF">PACILC2_16380</name>
</gene>
<proteinExistence type="inferred from homology"/>
<evidence type="ECO:0000256" key="5">
    <source>
        <dbReference type="ARBA" id="ARBA00022989"/>
    </source>
</evidence>
<evidence type="ECO:0000259" key="8">
    <source>
        <dbReference type="Pfam" id="PF01694"/>
    </source>
</evidence>
<dbReference type="PANTHER" id="PTHR43731:SF14">
    <property type="entry name" value="PRESENILIN-ASSOCIATED RHOMBOID-LIKE PROTEIN, MITOCHONDRIAL"/>
    <property type="match status" value="1"/>
</dbReference>
<evidence type="ECO:0000256" key="6">
    <source>
        <dbReference type="ARBA" id="ARBA00023136"/>
    </source>
</evidence>
<comment type="similarity">
    <text evidence="2">Belongs to the peptidase S54 family.</text>
</comment>
<keyword evidence="3 7" id="KW-0812">Transmembrane</keyword>
<feature type="transmembrane region" description="Helical" evidence="7">
    <location>
        <begin position="123"/>
        <end position="140"/>
    </location>
</feature>
<dbReference type="InterPro" id="IPR035952">
    <property type="entry name" value="Rhomboid-like_sf"/>
</dbReference>
<dbReference type="RefSeq" id="WP_372447073.1">
    <property type="nucleotide sequence ID" value="NZ_BOVJ01000052.1"/>
</dbReference>
<keyword evidence="6 7" id="KW-0472">Membrane</keyword>
<evidence type="ECO:0000256" key="7">
    <source>
        <dbReference type="SAM" id="Phobius"/>
    </source>
</evidence>
<accession>A0ABQ4N4I8</accession>
<dbReference type="SUPFAM" id="SSF144091">
    <property type="entry name" value="Rhomboid-like"/>
    <property type="match status" value="1"/>
</dbReference>
<dbReference type="Gene3D" id="1.20.1540.10">
    <property type="entry name" value="Rhomboid-like"/>
    <property type="match status" value="1"/>
</dbReference>
<feature type="transmembrane region" description="Helical" evidence="7">
    <location>
        <begin position="99"/>
        <end position="117"/>
    </location>
</feature>
<evidence type="ECO:0000313" key="10">
    <source>
        <dbReference type="Proteomes" id="UP000680304"/>
    </source>
</evidence>
<keyword evidence="5 7" id="KW-1133">Transmembrane helix</keyword>
<dbReference type="InterPro" id="IPR050925">
    <property type="entry name" value="Rhomboid_protease_S54"/>
</dbReference>
<feature type="transmembrane region" description="Helical" evidence="7">
    <location>
        <begin position="12"/>
        <end position="30"/>
    </location>
</feature>
<dbReference type="PANTHER" id="PTHR43731">
    <property type="entry name" value="RHOMBOID PROTEASE"/>
    <property type="match status" value="1"/>
</dbReference>
<organism evidence="9 10">
    <name type="scientific">Paenibacillus cisolokensis</name>
    <dbReference type="NCBI Taxonomy" id="1658519"/>
    <lineage>
        <taxon>Bacteria</taxon>
        <taxon>Bacillati</taxon>
        <taxon>Bacillota</taxon>
        <taxon>Bacilli</taxon>
        <taxon>Bacillales</taxon>
        <taxon>Paenibacillaceae</taxon>
        <taxon>Paenibacillus</taxon>
    </lineage>
</organism>
<dbReference type="EMBL" id="BOVJ01000052">
    <property type="protein sequence ID" value="GIQ63070.1"/>
    <property type="molecule type" value="Genomic_DNA"/>
</dbReference>
<evidence type="ECO:0000256" key="4">
    <source>
        <dbReference type="ARBA" id="ARBA00022801"/>
    </source>
</evidence>
<dbReference type="InterPro" id="IPR022764">
    <property type="entry name" value="Peptidase_S54_rhomboid_dom"/>
</dbReference>
<reference evidence="9 10" key="1">
    <citation type="submission" date="2021-04" db="EMBL/GenBank/DDBJ databases">
        <title>Draft genome sequence of Paenibacillus cisolokensis, LC2-13A.</title>
        <authorList>
            <person name="Uke A."/>
            <person name="Chhe C."/>
            <person name="Baramee S."/>
            <person name="Kosugi A."/>
        </authorList>
    </citation>
    <scope>NUCLEOTIDE SEQUENCE [LARGE SCALE GENOMIC DNA]</scope>
    <source>
        <strain evidence="9 10">LC2-13A</strain>
    </source>
</reference>
<feature type="transmembrane region" description="Helical" evidence="7">
    <location>
        <begin position="42"/>
        <end position="60"/>
    </location>
</feature>
<keyword evidence="10" id="KW-1185">Reference proteome</keyword>
<name>A0ABQ4N4I8_9BACL</name>
<feature type="transmembrane region" description="Helical" evidence="7">
    <location>
        <begin position="66"/>
        <end position="87"/>
    </location>
</feature>
<comment type="caution">
    <text evidence="9">The sequence shown here is derived from an EMBL/GenBank/DDBJ whole genome shotgun (WGS) entry which is preliminary data.</text>
</comment>
<sequence length="152" mass="17071">MAEPWRYVTSMFLHYGFEHLLFNMFSLLVFAPPLERLVGSALYAVFYLLSGIGGNVLSVIMDSKPYVMAVSVGASGAIYGVFGAFLFLATMRKHWLDEASRKTIYTMLIIGIVYSLLMRGVNLWAHIGGAIVGFVLLYALDRRVNRRLGRRP</sequence>
<evidence type="ECO:0000256" key="2">
    <source>
        <dbReference type="ARBA" id="ARBA00009045"/>
    </source>
</evidence>
<dbReference type="Proteomes" id="UP000680304">
    <property type="component" value="Unassembled WGS sequence"/>
</dbReference>
<evidence type="ECO:0000256" key="3">
    <source>
        <dbReference type="ARBA" id="ARBA00022692"/>
    </source>
</evidence>
<dbReference type="Pfam" id="PF01694">
    <property type="entry name" value="Rhomboid"/>
    <property type="match status" value="1"/>
</dbReference>
<feature type="domain" description="Peptidase S54 rhomboid" evidence="8">
    <location>
        <begin position="3"/>
        <end position="140"/>
    </location>
</feature>
<evidence type="ECO:0000313" key="9">
    <source>
        <dbReference type="EMBL" id="GIQ63070.1"/>
    </source>
</evidence>